<sequence>MSLDAMIWAAKDAPTADAHERCILSALAETADDDGCAAFLSKDTLANIAHCDPKTVQRKIGDMVKRRLLALGDQSAADYLPKNRRPKVYDLLIPYAWFGSKIARVNDDRLRRGRGPLVPEDRPAIAPPPPKVERSDKGKSNPARRPKSLGPRPDQEEQPWGDSESPQDETGQGGLSIPAGGITNPARGDSESPEPQVRNQKHEPPHPPSGGEYAHAPASADTRTREGAPAAEHGAAEQDTLDGGPAAASKRKPSRKQPWPGRFEPDAAQRAWAAKHYPTVDLELQIAEFNAYWDQPEFAQVTRDWPATWRTNVKQTAERGQRRRQAGPPPTEQELAAVRPLAERWWRWCVENGRIFGEQQSALEARLVEFARAGATEGQLAQALWACQEPVPPPWKVAKALRGEIAPPQPGGAAAQSSTTDQRVAQVEEVAARMREKLAAQRAGLPTPDMPGVPLSTTDQRVSEVADVAARMRAKLAAERGSGQAAIEGGAAC</sequence>
<dbReference type="Proteomes" id="UP000680206">
    <property type="component" value="Unassembled WGS sequence"/>
</dbReference>
<evidence type="ECO:0000313" key="2">
    <source>
        <dbReference type="EMBL" id="MBO2461651.1"/>
    </source>
</evidence>
<name>A0ABS3RY09_9ACTN</name>
<feature type="region of interest" description="Disordered" evidence="1">
    <location>
        <begin position="314"/>
        <end position="334"/>
    </location>
</feature>
<dbReference type="RefSeq" id="WP_208245061.1">
    <property type="nucleotide sequence ID" value="NZ_JAGEPF010000018.1"/>
</dbReference>
<feature type="region of interest" description="Disordered" evidence="1">
    <location>
        <begin position="113"/>
        <end position="263"/>
    </location>
</feature>
<accession>A0ABS3RY09</accession>
<keyword evidence="3" id="KW-1185">Reference proteome</keyword>
<dbReference type="EMBL" id="JAGEPF010000018">
    <property type="protein sequence ID" value="MBO2461651.1"/>
    <property type="molecule type" value="Genomic_DNA"/>
</dbReference>
<reference evidence="2 3" key="1">
    <citation type="submission" date="2021-03" db="EMBL/GenBank/DDBJ databases">
        <title>Actinomadura violae sp. nov., isolated from lichen in Thailand.</title>
        <authorList>
            <person name="Kanchanasin P."/>
            <person name="Saeng-In P."/>
            <person name="Phongsopitanun W."/>
            <person name="Yuki M."/>
            <person name="Kudo T."/>
            <person name="Ohkuma M."/>
            <person name="Tanasupawat S."/>
        </authorList>
    </citation>
    <scope>NUCLEOTIDE SEQUENCE [LARGE SCALE GENOMIC DNA]</scope>
    <source>
        <strain evidence="2 3">LCR2-06</strain>
    </source>
</reference>
<comment type="caution">
    <text evidence="2">The sequence shown here is derived from an EMBL/GenBank/DDBJ whole genome shotgun (WGS) entry which is preliminary data.</text>
</comment>
<evidence type="ECO:0000313" key="3">
    <source>
        <dbReference type="Proteomes" id="UP000680206"/>
    </source>
</evidence>
<evidence type="ECO:0008006" key="4">
    <source>
        <dbReference type="Google" id="ProtNLM"/>
    </source>
</evidence>
<proteinExistence type="predicted"/>
<protein>
    <recommendedName>
        <fullName evidence="4">Helix-turn-helix domain-containing protein</fullName>
    </recommendedName>
</protein>
<organism evidence="2 3">
    <name type="scientific">Actinomadura violacea</name>
    <dbReference type="NCBI Taxonomy" id="2819934"/>
    <lineage>
        <taxon>Bacteria</taxon>
        <taxon>Bacillati</taxon>
        <taxon>Actinomycetota</taxon>
        <taxon>Actinomycetes</taxon>
        <taxon>Streptosporangiales</taxon>
        <taxon>Thermomonosporaceae</taxon>
        <taxon>Actinomadura</taxon>
    </lineage>
</organism>
<gene>
    <name evidence="2" type="ORF">J4709_29190</name>
</gene>
<evidence type="ECO:0000256" key="1">
    <source>
        <dbReference type="SAM" id="MobiDB-lite"/>
    </source>
</evidence>